<evidence type="ECO:0000313" key="2">
    <source>
        <dbReference type="EMBL" id="QNP55817.1"/>
    </source>
</evidence>
<dbReference type="Pfam" id="PF12867">
    <property type="entry name" value="DinB_2"/>
    <property type="match status" value="1"/>
</dbReference>
<dbReference type="Proteomes" id="UP000516117">
    <property type="component" value="Chromosome"/>
</dbReference>
<proteinExistence type="predicted"/>
<dbReference type="SUPFAM" id="SSF109854">
    <property type="entry name" value="DinB/YfiT-like putative metalloenzymes"/>
    <property type="match status" value="1"/>
</dbReference>
<dbReference type="AlphaFoldDB" id="A0A7H0H5K1"/>
<protein>
    <submittedName>
        <fullName evidence="2">DinB family protein</fullName>
    </submittedName>
</protein>
<reference evidence="2 3" key="1">
    <citation type="submission" date="2020-08" db="EMBL/GenBank/DDBJ databases">
        <title>Genome sequence of Tessaracoccus defluvii JCM 17540T.</title>
        <authorList>
            <person name="Hyun D.-W."/>
            <person name="Bae J.-W."/>
        </authorList>
    </citation>
    <scope>NUCLEOTIDE SEQUENCE [LARGE SCALE GENOMIC DNA]</scope>
    <source>
        <strain evidence="2 3">JCM 17540</strain>
    </source>
</reference>
<dbReference type="RefSeq" id="WP_187720946.1">
    <property type="nucleotide sequence ID" value="NZ_BAABBL010000010.1"/>
</dbReference>
<dbReference type="EMBL" id="CP060789">
    <property type="protein sequence ID" value="QNP55817.1"/>
    <property type="molecule type" value="Genomic_DNA"/>
</dbReference>
<dbReference type="InterPro" id="IPR034660">
    <property type="entry name" value="DinB/YfiT-like"/>
</dbReference>
<gene>
    <name evidence="2" type="ORF">H9L22_17120</name>
</gene>
<feature type="domain" description="DinB-like" evidence="1">
    <location>
        <begin position="62"/>
        <end position="178"/>
    </location>
</feature>
<sequence length="187" mass="20882">MTDDAPPPADIEPDTKDWLWVLTRRCDECGFNASGPETDDFPALIEELAERIRLALDRPGSHTRPTPHTWSAVEYGQHVADVCEVMRLRLESILDADGAVAEFDSWDADEAAAEKEYWRASGEVTSILLRERAEAAADSFAEPTGDQWTWPGRRGDGAEFTAETLGRYLLHELAHHAHDVSALRPTR</sequence>
<dbReference type="Gene3D" id="1.20.120.450">
    <property type="entry name" value="dinb family like domain"/>
    <property type="match status" value="1"/>
</dbReference>
<organism evidence="2 3">
    <name type="scientific">Tessaracoccus defluvii</name>
    <dbReference type="NCBI Taxonomy" id="1285901"/>
    <lineage>
        <taxon>Bacteria</taxon>
        <taxon>Bacillati</taxon>
        <taxon>Actinomycetota</taxon>
        <taxon>Actinomycetes</taxon>
        <taxon>Propionibacteriales</taxon>
        <taxon>Propionibacteriaceae</taxon>
        <taxon>Tessaracoccus</taxon>
    </lineage>
</organism>
<keyword evidence="3" id="KW-1185">Reference proteome</keyword>
<name>A0A7H0H5K1_9ACTN</name>
<dbReference type="KEGG" id="tdf:H9L22_17120"/>
<accession>A0A7H0H5K1</accession>
<evidence type="ECO:0000313" key="3">
    <source>
        <dbReference type="Proteomes" id="UP000516117"/>
    </source>
</evidence>
<dbReference type="InterPro" id="IPR024775">
    <property type="entry name" value="DinB-like"/>
</dbReference>
<evidence type="ECO:0000259" key="1">
    <source>
        <dbReference type="Pfam" id="PF12867"/>
    </source>
</evidence>